<dbReference type="EMBL" id="CP103423">
    <property type="protein sequence ID" value="UWD34046.1"/>
    <property type="molecule type" value="Genomic_DNA"/>
</dbReference>
<gene>
    <name evidence="2" type="ORF">NX772_02985</name>
</gene>
<evidence type="ECO:0000313" key="3">
    <source>
        <dbReference type="Proteomes" id="UP001058364"/>
    </source>
</evidence>
<evidence type="ECO:0000313" key="2">
    <source>
        <dbReference type="EMBL" id="UWD34046.1"/>
    </source>
</evidence>
<organism evidence="2 3">
    <name type="scientific">Mesomycoplasma molare</name>
    <dbReference type="NCBI Taxonomy" id="171288"/>
    <lineage>
        <taxon>Bacteria</taxon>
        <taxon>Bacillati</taxon>
        <taxon>Mycoplasmatota</taxon>
        <taxon>Mycoplasmoidales</taxon>
        <taxon>Metamycoplasmataceae</taxon>
        <taxon>Mesomycoplasma</taxon>
    </lineage>
</organism>
<keyword evidence="3" id="KW-1185">Reference proteome</keyword>
<protein>
    <recommendedName>
        <fullName evidence="4">ABC transporter permease</fullName>
    </recommendedName>
</protein>
<name>A0ABY5TWT8_9BACT</name>
<dbReference type="Proteomes" id="UP001058364">
    <property type="component" value="Chromosome"/>
</dbReference>
<dbReference type="RefSeq" id="WP_027123071.1">
    <property type="nucleotide sequence ID" value="NZ_CP103423.1"/>
</dbReference>
<keyword evidence="1" id="KW-0472">Membrane</keyword>
<proteinExistence type="predicted"/>
<keyword evidence="1" id="KW-0812">Transmembrane</keyword>
<keyword evidence="1" id="KW-1133">Transmembrane helix</keyword>
<feature type="transmembrane region" description="Helical" evidence="1">
    <location>
        <begin position="98"/>
        <end position="123"/>
    </location>
</feature>
<evidence type="ECO:0000256" key="1">
    <source>
        <dbReference type="SAM" id="Phobius"/>
    </source>
</evidence>
<reference evidence="2" key="1">
    <citation type="submission" date="2022-08" db="EMBL/GenBank/DDBJ databases">
        <title>Complete genome sequence of Mycoplasma molare type strain H 542.</title>
        <authorList>
            <person name="Spergser J."/>
        </authorList>
    </citation>
    <scope>NUCLEOTIDE SEQUENCE</scope>
    <source>
        <strain evidence="2">H 542</strain>
    </source>
</reference>
<evidence type="ECO:0008006" key="4">
    <source>
        <dbReference type="Google" id="ProtNLM"/>
    </source>
</evidence>
<sequence>MFRWIQKLSNKTKSILFIVFSLLFILALSLLISAIAHDGINEFAKIFIFYEKQPVEDERWKEFLRYAQEQKLGAEHIEKLRDIFGDTFYITVEKQNTIGFASFNLAMILLMFICFMFLSSLTYTTLREVMVRLTSLYHENVIDQATYDPIMELLKKSERNQAKQINLTIDPALLNAKLEEIETEKGE</sequence>
<accession>A0ABY5TWT8</accession>